<reference evidence="1 2" key="1">
    <citation type="journal article" date="2021" name="Nat. Commun.">
        <title>Genetic determinants of endophytism in the Arabidopsis root mycobiome.</title>
        <authorList>
            <person name="Mesny F."/>
            <person name="Miyauchi S."/>
            <person name="Thiergart T."/>
            <person name="Pickel B."/>
            <person name="Atanasova L."/>
            <person name="Karlsson M."/>
            <person name="Huettel B."/>
            <person name="Barry K.W."/>
            <person name="Haridas S."/>
            <person name="Chen C."/>
            <person name="Bauer D."/>
            <person name="Andreopoulos W."/>
            <person name="Pangilinan J."/>
            <person name="LaButti K."/>
            <person name="Riley R."/>
            <person name="Lipzen A."/>
            <person name="Clum A."/>
            <person name="Drula E."/>
            <person name="Henrissat B."/>
            <person name="Kohler A."/>
            <person name="Grigoriev I.V."/>
            <person name="Martin F.M."/>
            <person name="Hacquard S."/>
        </authorList>
    </citation>
    <scope>NUCLEOTIDE SEQUENCE [LARGE SCALE GENOMIC DNA]</scope>
    <source>
        <strain evidence="1 2">MPI-SDFR-AT-0079</strain>
    </source>
</reference>
<gene>
    <name evidence="1" type="ORF">F5144DRAFT_45563</name>
</gene>
<dbReference type="Proteomes" id="UP000724584">
    <property type="component" value="Unassembled WGS sequence"/>
</dbReference>
<evidence type="ECO:0000313" key="2">
    <source>
        <dbReference type="Proteomes" id="UP000724584"/>
    </source>
</evidence>
<proteinExistence type="predicted"/>
<evidence type="ECO:0000313" key="1">
    <source>
        <dbReference type="EMBL" id="KAH6650446.1"/>
    </source>
</evidence>
<organism evidence="1 2">
    <name type="scientific">Chaetomium tenue</name>
    <dbReference type="NCBI Taxonomy" id="1854479"/>
    <lineage>
        <taxon>Eukaryota</taxon>
        <taxon>Fungi</taxon>
        <taxon>Dikarya</taxon>
        <taxon>Ascomycota</taxon>
        <taxon>Pezizomycotina</taxon>
        <taxon>Sordariomycetes</taxon>
        <taxon>Sordariomycetidae</taxon>
        <taxon>Sordariales</taxon>
        <taxon>Chaetomiaceae</taxon>
        <taxon>Chaetomium</taxon>
    </lineage>
</organism>
<sequence>MCKSLNSLPESITSPGTQTPLAPALSTTSPETTDSSNLDAPYTLPHSGVTTLLDKDKHQQPQSNGGSLSSRSPDGGTPCGEHLLVRFLLSVTGVLRFRIVNALVVFVPVGITLHMAHMPSDIILAMNIIAILLLGQLSVFTQERAATDLGGTGRASLNAAFESAVELIILLIVLDAKDIHLAQSSTTEWLLIQLFSLLGICSTPGGLRFGAQMHGRMATHMNAYFIGLSVVANFLLPAVFHVSLTSKEIADHRAAQVSRGASVILLIFYFTGLITLIDDASAILESIHRDAVSTSTAREIGPSDSAGSTLETSLGSYMRSEDIRYLAYCEGQRQRRARIQRRGQGLRQRVR</sequence>
<dbReference type="EMBL" id="JAGIZQ010000001">
    <property type="protein sequence ID" value="KAH6650446.1"/>
    <property type="molecule type" value="Genomic_DNA"/>
</dbReference>
<name>A0ACB7PQB8_9PEZI</name>
<keyword evidence="2" id="KW-1185">Reference proteome</keyword>
<accession>A0ACB7PQB8</accession>
<comment type="caution">
    <text evidence="1">The sequence shown here is derived from an EMBL/GenBank/DDBJ whole genome shotgun (WGS) entry which is preliminary data.</text>
</comment>
<protein>
    <submittedName>
        <fullName evidence="1">Uncharacterized protein</fullName>
    </submittedName>
</protein>